<name>A0A934QU02_9PSEU</name>
<evidence type="ECO:0000256" key="1">
    <source>
        <dbReference type="SAM" id="Phobius"/>
    </source>
</evidence>
<dbReference type="EMBL" id="JAENJH010000004">
    <property type="protein sequence ID" value="MBK1786405.1"/>
    <property type="molecule type" value="Genomic_DNA"/>
</dbReference>
<evidence type="ECO:0000313" key="2">
    <source>
        <dbReference type="EMBL" id="MBK1786405.1"/>
    </source>
</evidence>
<protein>
    <submittedName>
        <fullName evidence="2">Uncharacterized protein</fullName>
    </submittedName>
</protein>
<keyword evidence="3" id="KW-1185">Reference proteome</keyword>
<dbReference type="Proteomes" id="UP000635245">
    <property type="component" value="Unassembled WGS sequence"/>
</dbReference>
<organism evidence="2 3">
    <name type="scientific">Prauserella cavernicola</name>
    <dbReference type="NCBI Taxonomy" id="2800127"/>
    <lineage>
        <taxon>Bacteria</taxon>
        <taxon>Bacillati</taxon>
        <taxon>Actinomycetota</taxon>
        <taxon>Actinomycetes</taxon>
        <taxon>Pseudonocardiales</taxon>
        <taxon>Pseudonocardiaceae</taxon>
        <taxon>Prauserella</taxon>
    </lineage>
</organism>
<keyword evidence="1" id="KW-0472">Membrane</keyword>
<comment type="caution">
    <text evidence="2">The sequence shown here is derived from an EMBL/GenBank/DDBJ whole genome shotgun (WGS) entry which is preliminary data.</text>
</comment>
<sequence length="116" mass="11983">MSSSPQPAPGRPQQAAAPALGDAAERLVALLRLRHPRVHLGTLIVLGVLVAVCVAATLTRLSPLPLLPLAPFAVAALAAWRARSAGTDRQLLGWSVSAALATAVGFWVLSLVGRIL</sequence>
<gene>
    <name evidence="2" type="ORF">JHE00_18915</name>
</gene>
<keyword evidence="1" id="KW-0812">Transmembrane</keyword>
<feature type="transmembrane region" description="Helical" evidence="1">
    <location>
        <begin position="92"/>
        <end position="113"/>
    </location>
</feature>
<keyword evidence="1" id="KW-1133">Transmembrane helix</keyword>
<dbReference type="RefSeq" id="WP_200319816.1">
    <property type="nucleotide sequence ID" value="NZ_JAENJH010000004.1"/>
</dbReference>
<reference evidence="2" key="1">
    <citation type="submission" date="2020-12" db="EMBL/GenBank/DDBJ databases">
        <title>Prauserella sp. ASG 168, a novel actinomycete isolated from cave rock.</title>
        <authorList>
            <person name="Suriyachadkun C."/>
        </authorList>
    </citation>
    <scope>NUCLEOTIDE SEQUENCE</scope>
    <source>
        <strain evidence="2">ASG 168</strain>
    </source>
</reference>
<feature type="transmembrane region" description="Helical" evidence="1">
    <location>
        <begin position="40"/>
        <end position="58"/>
    </location>
</feature>
<proteinExistence type="predicted"/>
<evidence type="ECO:0000313" key="3">
    <source>
        <dbReference type="Proteomes" id="UP000635245"/>
    </source>
</evidence>
<accession>A0A934QU02</accession>
<dbReference type="AlphaFoldDB" id="A0A934QU02"/>